<dbReference type="EMBL" id="JBBPBM010000004">
    <property type="protein sequence ID" value="KAK8589527.1"/>
    <property type="molecule type" value="Genomic_DNA"/>
</dbReference>
<evidence type="ECO:0000313" key="3">
    <source>
        <dbReference type="Proteomes" id="UP001472677"/>
    </source>
</evidence>
<sequence>MDLHDDPPTGTASGGHRWSLETQAVDMPPSLLVTPSHVAMLPADSNEPAIMHVLVSTPTVTNVDEQNAEMVRYNLESTYNPCGESQTIRNTTELSSVFPPESVATDQAASSSST</sequence>
<organism evidence="2 3">
    <name type="scientific">Hibiscus sabdariffa</name>
    <name type="common">roselle</name>
    <dbReference type="NCBI Taxonomy" id="183260"/>
    <lineage>
        <taxon>Eukaryota</taxon>
        <taxon>Viridiplantae</taxon>
        <taxon>Streptophyta</taxon>
        <taxon>Embryophyta</taxon>
        <taxon>Tracheophyta</taxon>
        <taxon>Spermatophyta</taxon>
        <taxon>Magnoliopsida</taxon>
        <taxon>eudicotyledons</taxon>
        <taxon>Gunneridae</taxon>
        <taxon>Pentapetalae</taxon>
        <taxon>rosids</taxon>
        <taxon>malvids</taxon>
        <taxon>Malvales</taxon>
        <taxon>Malvaceae</taxon>
        <taxon>Malvoideae</taxon>
        <taxon>Hibiscus</taxon>
    </lineage>
</organism>
<accession>A0ABR2FZH6</accession>
<name>A0ABR2FZH6_9ROSI</name>
<proteinExistence type="predicted"/>
<evidence type="ECO:0000256" key="1">
    <source>
        <dbReference type="SAM" id="MobiDB-lite"/>
    </source>
</evidence>
<comment type="caution">
    <text evidence="2">The sequence shown here is derived from an EMBL/GenBank/DDBJ whole genome shotgun (WGS) entry which is preliminary data.</text>
</comment>
<feature type="region of interest" description="Disordered" evidence="1">
    <location>
        <begin position="1"/>
        <end position="23"/>
    </location>
</feature>
<protein>
    <submittedName>
        <fullName evidence="2">Uncharacterized protein</fullName>
    </submittedName>
</protein>
<evidence type="ECO:0000313" key="2">
    <source>
        <dbReference type="EMBL" id="KAK8589527.1"/>
    </source>
</evidence>
<keyword evidence="3" id="KW-1185">Reference proteome</keyword>
<reference evidence="2 3" key="1">
    <citation type="journal article" date="2024" name="G3 (Bethesda)">
        <title>Genome assembly of Hibiscus sabdariffa L. provides insights into metabolisms of medicinal natural products.</title>
        <authorList>
            <person name="Kim T."/>
        </authorList>
    </citation>
    <scope>NUCLEOTIDE SEQUENCE [LARGE SCALE GENOMIC DNA]</scope>
    <source>
        <strain evidence="2">TK-2024</strain>
        <tissue evidence="2">Old leaves</tissue>
    </source>
</reference>
<dbReference type="Proteomes" id="UP001472677">
    <property type="component" value="Unassembled WGS sequence"/>
</dbReference>
<feature type="compositionally biased region" description="Polar residues" evidence="1">
    <location>
        <begin position="104"/>
        <end position="114"/>
    </location>
</feature>
<feature type="region of interest" description="Disordered" evidence="1">
    <location>
        <begin position="92"/>
        <end position="114"/>
    </location>
</feature>
<gene>
    <name evidence="2" type="ORF">V6N12_023921</name>
</gene>